<feature type="region of interest" description="Disordered" evidence="2">
    <location>
        <begin position="475"/>
        <end position="535"/>
    </location>
</feature>
<evidence type="ECO:0000313" key="4">
    <source>
        <dbReference type="EMBL" id="VDN96901.1"/>
    </source>
</evidence>
<dbReference type="EMBL" id="UZAE01000366">
    <property type="protein sequence ID" value="VDN96901.1"/>
    <property type="molecule type" value="Genomic_DNA"/>
</dbReference>
<protein>
    <submittedName>
        <fullName evidence="6">RALGAPB_N domain-containing protein</fullName>
    </submittedName>
</protein>
<evidence type="ECO:0000256" key="2">
    <source>
        <dbReference type="SAM" id="MobiDB-lite"/>
    </source>
</evidence>
<proteinExistence type="predicted"/>
<feature type="domain" description="Ral GTPase-activating protein subunit alpha/beta N-terminal" evidence="3">
    <location>
        <begin position="580"/>
        <end position="705"/>
    </location>
</feature>
<dbReference type="GO" id="GO:0005737">
    <property type="term" value="C:cytoplasm"/>
    <property type="evidence" value="ECO:0007669"/>
    <property type="project" value="TreeGrafter"/>
</dbReference>
<feature type="region of interest" description="Disordered" evidence="2">
    <location>
        <begin position="283"/>
        <end position="305"/>
    </location>
</feature>
<keyword evidence="1" id="KW-0597">Phosphoprotein</keyword>
<dbReference type="WBParaSite" id="HNAJ_0000104201-mRNA-1">
    <property type="protein sequence ID" value="HNAJ_0000104201-mRNA-1"/>
    <property type="gene ID" value="HNAJ_0000104201"/>
</dbReference>
<keyword evidence="5" id="KW-1185">Reference proteome</keyword>
<dbReference type="InterPro" id="IPR046859">
    <property type="entry name" value="RGPA/RALGAPB_N"/>
</dbReference>
<dbReference type="PANTHER" id="PTHR10063:SF11">
    <property type="entry name" value="RHO GTPASE-ACTIVATING PROTEIN CG5521-RELATED"/>
    <property type="match status" value="1"/>
</dbReference>
<feature type="region of interest" description="Disordered" evidence="2">
    <location>
        <begin position="839"/>
        <end position="859"/>
    </location>
</feature>
<accession>A0A158QGX7</accession>
<evidence type="ECO:0000313" key="6">
    <source>
        <dbReference type="WBParaSite" id="HNAJ_0000104201-mRNA-1"/>
    </source>
</evidence>
<reference evidence="6" key="1">
    <citation type="submission" date="2016-04" db="UniProtKB">
        <authorList>
            <consortium name="WormBaseParasite"/>
        </authorList>
    </citation>
    <scope>IDENTIFICATION</scope>
</reference>
<dbReference type="STRING" id="102285.A0A158QGX7"/>
<feature type="compositionally biased region" description="Basic and acidic residues" evidence="2">
    <location>
        <begin position="497"/>
        <end position="506"/>
    </location>
</feature>
<dbReference type="Pfam" id="PF20412">
    <property type="entry name" value="RALGAPB_N"/>
    <property type="match status" value="1"/>
</dbReference>
<sequence length="1288" mass="143395">MFRRNKKQGFAEENSKRKFLSHRELAKKLKHLKLLCVDLVHSLLSSINTIDVQVIGMRIFILWFQILGENAISECTDIFIHLVPDVGKTGTQIPTGPDVDAHRGLRNMIFHHRTDPVLSSTTSLHSKDESCLLACLNCSSPSVKYSRVEGDLHATKMEKNLALLRYLLRFSVTEVDKIQWTNTAFDKRHMCFWFLFEQLKRYYFPAIFPKISAKYSIYDDGLLPSIISNPSDYSPIPDAFTLSVDRIVIYQEETVRWLTDFLYTGPRALLTRMRSISSTSDLRSLLGNEPGSGRNPYSSEGSTSGIDICSQSEIQRPNVGGQDRRTIVHTAADSPIPPSFVDSSTLQQNPQASNLTSIQRQQYRNSATSMNVLPIVEIRQTVPGYFAEHVVMAPTRTVLLEPVLPNIPEFSLEYSPRMVSRVRDILFNSRANVNCVHAVLHHASLLPLDRYKAHLCLILVYRTWLDEKPVFMKGSSEKRTSTKGVHGQNVGNSSNLKDMRRRRDLDLTSVLPNRSLPKPNDKTTTSSPPKHSEVGGCAQRTFQTMFTNLAHIFLRTCPPVKEEDLELTDRMQMVMVNFVGQQINLCTQILSTIIQPLTQLNELNTESWEKLLFTLMHIISEVMSKIYQTDNFDSHWVSNDKLLGKMFQTLNTSCIYATLATPISSTTWDKCLSVYSRLPDCPALFKEWKKTMDLLTLQLGKIAFGVDLSDLSDESKTNRGRRKAGMASQPCGASRLATLRERPCSGDNRAMVGLTTSLHLRIPDKPRVSALESPGFNESNSGMEFGLALGSDEADGVSSDGGAECLSATDGVEVRDSFDCGGSDVDFDIQKKESLLIDSQRTGGTAKEEDEGVALPSSLGSNNESAKLINHHFLFTPSEILASGYVSECDNGPPTPFSTNGADNEPPLGRHKKLSRLHRQHKQNHKIILRSDRGRKAMGFRTRYTQSDDFSTSDCYESSFSAVEVIFHAPLPFVIVIFTPTPTLTNTITAASSSNESAYRFVLENVSGVFNSSIDSRFPLFITENVASNPPLNKLSGGEVSSQSSTLTKPLQDYSRGNSVLAGGKELGWNIDSTVVCWRRFLGLLGDFSQLSNPIAMAEVFSYLDSLTNSLLAIDAYQALVVTKNGAVKPPSNQPPLDYLVPVYLKVLHSPNEYVEAKKVVISILKKTLITHRDVEPSGEMLAQFYRILHILLTDKSYNFASEVIRSDCGRLFSYSLPGSNLLVLDFIQAADEILSSSAIQNEALRTQAMSVIVSLLPFQNHFGSFEALDPATRDLKVKNTDDIVVGS</sequence>
<reference evidence="4 5" key="2">
    <citation type="submission" date="2018-11" db="EMBL/GenBank/DDBJ databases">
        <authorList>
            <consortium name="Pathogen Informatics"/>
        </authorList>
    </citation>
    <scope>NUCLEOTIDE SEQUENCE [LARGE SCALE GENOMIC DNA]</scope>
</reference>
<dbReference type="Proteomes" id="UP000278807">
    <property type="component" value="Unassembled WGS sequence"/>
</dbReference>
<dbReference type="GO" id="GO:0005634">
    <property type="term" value="C:nucleus"/>
    <property type="evidence" value="ECO:0007669"/>
    <property type="project" value="InterPro"/>
</dbReference>
<dbReference type="OrthoDB" id="19311at2759"/>
<organism evidence="6">
    <name type="scientific">Rodentolepis nana</name>
    <name type="common">Dwarf tapeworm</name>
    <name type="synonym">Hymenolepis nana</name>
    <dbReference type="NCBI Taxonomy" id="102285"/>
    <lineage>
        <taxon>Eukaryota</taxon>
        <taxon>Metazoa</taxon>
        <taxon>Spiralia</taxon>
        <taxon>Lophotrochozoa</taxon>
        <taxon>Platyhelminthes</taxon>
        <taxon>Cestoda</taxon>
        <taxon>Eucestoda</taxon>
        <taxon>Cyclophyllidea</taxon>
        <taxon>Hymenolepididae</taxon>
        <taxon>Rodentolepis</taxon>
    </lineage>
</organism>
<evidence type="ECO:0000313" key="5">
    <source>
        <dbReference type="Proteomes" id="UP000278807"/>
    </source>
</evidence>
<feature type="compositionally biased region" description="Polar residues" evidence="2">
    <location>
        <begin position="295"/>
        <end position="305"/>
    </location>
</feature>
<evidence type="ECO:0000259" key="3">
    <source>
        <dbReference type="Pfam" id="PF20412"/>
    </source>
</evidence>
<dbReference type="PANTHER" id="PTHR10063">
    <property type="entry name" value="TUBERIN"/>
    <property type="match status" value="1"/>
</dbReference>
<gene>
    <name evidence="4" type="ORF">HNAJ_LOCUS1042</name>
</gene>
<dbReference type="GO" id="GO:0005096">
    <property type="term" value="F:GTPase activator activity"/>
    <property type="evidence" value="ECO:0007669"/>
    <property type="project" value="InterPro"/>
</dbReference>
<dbReference type="InterPro" id="IPR027107">
    <property type="entry name" value="Tuberin/Ral-act_asu"/>
</dbReference>
<name>A0A158QGX7_RODNA</name>
<evidence type="ECO:0000256" key="1">
    <source>
        <dbReference type="ARBA" id="ARBA00022553"/>
    </source>
</evidence>